<reference evidence="3" key="1">
    <citation type="submission" date="2018-11" db="EMBL/GenBank/DDBJ databases">
        <title>Chitinophaga lutea sp.nov., isolate from arsenic contaminated soil.</title>
        <authorList>
            <person name="Zong Y."/>
        </authorList>
    </citation>
    <scope>NUCLEOTIDE SEQUENCE [LARGE SCALE GENOMIC DNA]</scope>
    <source>
        <strain evidence="3">YLT18</strain>
    </source>
</reference>
<name>A0A3N4MA34_9BACT</name>
<keyword evidence="1" id="KW-1133">Transmembrane helix</keyword>
<organism evidence="2 3">
    <name type="scientific">Chitinophaga barathri</name>
    <dbReference type="NCBI Taxonomy" id="1647451"/>
    <lineage>
        <taxon>Bacteria</taxon>
        <taxon>Pseudomonadati</taxon>
        <taxon>Bacteroidota</taxon>
        <taxon>Chitinophagia</taxon>
        <taxon>Chitinophagales</taxon>
        <taxon>Chitinophagaceae</taxon>
        <taxon>Chitinophaga</taxon>
    </lineage>
</organism>
<dbReference type="OrthoDB" id="3078700at2"/>
<keyword evidence="1" id="KW-0472">Membrane</keyword>
<dbReference type="RefSeq" id="WP_120517082.1">
    <property type="nucleotide sequence ID" value="NZ_QXZY01000008.1"/>
</dbReference>
<dbReference type="EMBL" id="RMBX01000007">
    <property type="protein sequence ID" value="RPD40602.1"/>
    <property type="molecule type" value="Genomic_DNA"/>
</dbReference>
<evidence type="ECO:0000313" key="2">
    <source>
        <dbReference type="EMBL" id="RPD40602.1"/>
    </source>
</evidence>
<keyword evidence="1" id="KW-0812">Transmembrane</keyword>
<accession>A0A3N4MA34</accession>
<comment type="caution">
    <text evidence="2">The sequence shown here is derived from an EMBL/GenBank/DDBJ whole genome shotgun (WGS) entry which is preliminary data.</text>
</comment>
<protein>
    <submittedName>
        <fullName evidence="2">Uncharacterized protein</fullName>
    </submittedName>
</protein>
<evidence type="ECO:0000256" key="1">
    <source>
        <dbReference type="SAM" id="Phobius"/>
    </source>
</evidence>
<evidence type="ECO:0000313" key="3">
    <source>
        <dbReference type="Proteomes" id="UP000279089"/>
    </source>
</evidence>
<dbReference type="AlphaFoldDB" id="A0A3N4MA34"/>
<gene>
    <name evidence="2" type="ORF">EG028_14990</name>
</gene>
<proteinExistence type="predicted"/>
<sequence>MSKLFKWIIGFAGTMLVAWSGSFFYDRTKDIPVLNYFTGGLRWIYDLGTKVLNFPIKVWVIVVSLLVINLVIALYRRLKDSAGGHPDFVGYKMDVFKKWIWRWDWRYEENGWKVVSLIPYCPKDDVQLINNSDIFNVRFYCPKCNTEFGEYREPLEYSRDAEILILDKVNKKAFEKRD</sequence>
<feature type="transmembrane region" description="Helical" evidence="1">
    <location>
        <begin position="7"/>
        <end position="25"/>
    </location>
</feature>
<feature type="transmembrane region" description="Helical" evidence="1">
    <location>
        <begin position="56"/>
        <end position="75"/>
    </location>
</feature>
<keyword evidence="3" id="KW-1185">Reference proteome</keyword>
<dbReference type="Proteomes" id="UP000279089">
    <property type="component" value="Unassembled WGS sequence"/>
</dbReference>